<dbReference type="Gene3D" id="1.10.260.40">
    <property type="entry name" value="lambda repressor-like DNA-binding domains"/>
    <property type="match status" value="1"/>
</dbReference>
<dbReference type="EMBL" id="JBHSPH010000002">
    <property type="protein sequence ID" value="MFC5861780.1"/>
    <property type="molecule type" value="Genomic_DNA"/>
</dbReference>
<dbReference type="SMART" id="SM00530">
    <property type="entry name" value="HTH_XRE"/>
    <property type="match status" value="1"/>
</dbReference>
<protein>
    <submittedName>
        <fullName evidence="5">Helix-turn-helix domain-containing protein</fullName>
    </submittedName>
</protein>
<evidence type="ECO:0000313" key="5">
    <source>
        <dbReference type="EMBL" id="MFC5861780.1"/>
    </source>
</evidence>
<keyword evidence="2" id="KW-0238">DNA-binding</keyword>
<dbReference type="PANTHER" id="PTHR46797:SF23">
    <property type="entry name" value="HTH-TYPE TRANSCRIPTIONAL REGULATOR SUTR"/>
    <property type="match status" value="1"/>
</dbReference>
<gene>
    <name evidence="5" type="ORF">ACFPT7_05710</name>
</gene>
<comment type="caution">
    <text evidence="5">The sequence shown here is derived from an EMBL/GenBank/DDBJ whole genome shotgun (WGS) entry which is preliminary data.</text>
</comment>
<dbReference type="InterPro" id="IPR001387">
    <property type="entry name" value="Cro/C1-type_HTH"/>
</dbReference>
<dbReference type="RefSeq" id="WP_263337405.1">
    <property type="nucleotide sequence ID" value="NZ_JAGSYH010000004.1"/>
</dbReference>
<dbReference type="PROSITE" id="PS50943">
    <property type="entry name" value="HTH_CROC1"/>
    <property type="match status" value="1"/>
</dbReference>
<proteinExistence type="predicted"/>
<keyword evidence="3" id="KW-0804">Transcription</keyword>
<dbReference type="SUPFAM" id="SSF47413">
    <property type="entry name" value="lambda repressor-like DNA-binding domains"/>
    <property type="match status" value="1"/>
</dbReference>
<evidence type="ECO:0000256" key="1">
    <source>
        <dbReference type="ARBA" id="ARBA00023015"/>
    </source>
</evidence>
<name>A0ABW1ECP2_9BACT</name>
<accession>A0ABW1ECP2</accession>
<dbReference type="PANTHER" id="PTHR46797">
    <property type="entry name" value="HTH-TYPE TRANSCRIPTIONAL REGULATOR"/>
    <property type="match status" value="1"/>
</dbReference>
<evidence type="ECO:0000259" key="4">
    <source>
        <dbReference type="PROSITE" id="PS50943"/>
    </source>
</evidence>
<evidence type="ECO:0000256" key="3">
    <source>
        <dbReference type="ARBA" id="ARBA00023163"/>
    </source>
</evidence>
<evidence type="ECO:0000256" key="2">
    <source>
        <dbReference type="ARBA" id="ARBA00023125"/>
    </source>
</evidence>
<evidence type="ECO:0000313" key="6">
    <source>
        <dbReference type="Proteomes" id="UP001596091"/>
    </source>
</evidence>
<dbReference type="Pfam" id="PF01381">
    <property type="entry name" value="HTH_3"/>
    <property type="match status" value="1"/>
</dbReference>
<feature type="domain" description="HTH cro/C1-type" evidence="4">
    <location>
        <begin position="13"/>
        <end position="67"/>
    </location>
</feature>
<dbReference type="Proteomes" id="UP001596091">
    <property type="component" value="Unassembled WGS sequence"/>
</dbReference>
<sequence>MKATVSVRLGQRIRKIRREKGWRQIDLAEHSGVHEVHISDIERGAREICLNNLVALAKGLGVSVSELVKGIDG</sequence>
<reference evidence="6" key="1">
    <citation type="journal article" date="2019" name="Int. J. Syst. Evol. Microbiol.">
        <title>The Global Catalogue of Microorganisms (GCM) 10K type strain sequencing project: providing services to taxonomists for standard genome sequencing and annotation.</title>
        <authorList>
            <consortium name="The Broad Institute Genomics Platform"/>
            <consortium name="The Broad Institute Genome Sequencing Center for Infectious Disease"/>
            <person name="Wu L."/>
            <person name="Ma J."/>
        </authorList>
    </citation>
    <scope>NUCLEOTIDE SEQUENCE [LARGE SCALE GENOMIC DNA]</scope>
    <source>
        <strain evidence="6">JCM 4087</strain>
    </source>
</reference>
<dbReference type="CDD" id="cd00093">
    <property type="entry name" value="HTH_XRE"/>
    <property type="match status" value="1"/>
</dbReference>
<dbReference type="InterPro" id="IPR050807">
    <property type="entry name" value="TransReg_Diox_bact_type"/>
</dbReference>
<dbReference type="InterPro" id="IPR010982">
    <property type="entry name" value="Lambda_DNA-bd_dom_sf"/>
</dbReference>
<organism evidence="5 6">
    <name type="scientific">Acidicapsa dinghuensis</name>
    <dbReference type="NCBI Taxonomy" id="2218256"/>
    <lineage>
        <taxon>Bacteria</taxon>
        <taxon>Pseudomonadati</taxon>
        <taxon>Acidobacteriota</taxon>
        <taxon>Terriglobia</taxon>
        <taxon>Terriglobales</taxon>
        <taxon>Acidobacteriaceae</taxon>
        <taxon>Acidicapsa</taxon>
    </lineage>
</organism>
<keyword evidence="1" id="KW-0805">Transcription regulation</keyword>
<keyword evidence="6" id="KW-1185">Reference proteome</keyword>